<protein>
    <recommendedName>
        <fullName evidence="2">G domain-containing protein</fullName>
    </recommendedName>
</protein>
<name>A0A818W3K9_9BILA</name>
<evidence type="ECO:0000313" key="4">
    <source>
        <dbReference type="EMBL" id="CAF2228439.1"/>
    </source>
</evidence>
<feature type="coiled-coil region" evidence="1">
    <location>
        <begin position="290"/>
        <end position="341"/>
    </location>
</feature>
<sequence>MTQFTDPTTTGSGLKSGKKTNSNYEGHIRRLIIFGLEGCGKTTLINQLCDTKFMTSSGEEGCCITDDQVGSFKVSPRQIDLVDMLGVNCQDESEWRKKLSERSDVHGVIFYINGVNNRHTALGEKLRRLAQYCHNIQIKILFLYYFRALNRFDDFGTSFEVTLQTGNDFHITNRDQVKREIDVYFAGETKLHHLLDPIDYCKQLHELKLLLENEEASHKKQLAHLQAELKKNKESHQAELKKNNELHQAELNDKEIKLQQQSMTHNKQHDDLLQQFQNLNISFEHLQSLIGSKDNEIKTLEKTNNAKEQENIKLTKQKTKLENHRMKLEEGKKTLETHKTQLTQWGNHLLELQQRIETHVQKMNAGFHLHINKIADLRDPTKLQIISKRSGWTSKSAWLPLAGLFILNHSDTLCTDLETIMNPLMEDFNKIQIELNRSQTVSMKYTPHEINWNVQANHEHWRSVEDESDDE</sequence>
<dbReference type="Pfam" id="PF01926">
    <property type="entry name" value="MMR_HSR1"/>
    <property type="match status" value="1"/>
</dbReference>
<comment type="caution">
    <text evidence="5">The sequence shown here is derived from an EMBL/GenBank/DDBJ whole genome shotgun (WGS) entry which is preliminary data.</text>
</comment>
<dbReference type="Proteomes" id="UP000663887">
    <property type="component" value="Unassembled WGS sequence"/>
</dbReference>
<evidence type="ECO:0000256" key="1">
    <source>
        <dbReference type="SAM" id="Coils"/>
    </source>
</evidence>
<gene>
    <name evidence="5" type="ORF">UXM345_LOCUS140</name>
    <name evidence="3" type="ORF">WKI299_LOCUS30007</name>
    <name evidence="4" type="ORF">XDN619_LOCUS34184</name>
</gene>
<feature type="coiled-coil region" evidence="1">
    <location>
        <begin position="208"/>
        <end position="257"/>
    </location>
</feature>
<dbReference type="AlphaFoldDB" id="A0A818W3K9"/>
<dbReference type="Gene3D" id="3.40.50.300">
    <property type="entry name" value="P-loop containing nucleotide triphosphate hydrolases"/>
    <property type="match status" value="1"/>
</dbReference>
<evidence type="ECO:0000259" key="2">
    <source>
        <dbReference type="Pfam" id="PF01926"/>
    </source>
</evidence>
<dbReference type="InterPro" id="IPR027417">
    <property type="entry name" value="P-loop_NTPase"/>
</dbReference>
<organism evidence="5 6">
    <name type="scientific">Rotaria magnacalcarata</name>
    <dbReference type="NCBI Taxonomy" id="392030"/>
    <lineage>
        <taxon>Eukaryota</taxon>
        <taxon>Metazoa</taxon>
        <taxon>Spiralia</taxon>
        <taxon>Gnathifera</taxon>
        <taxon>Rotifera</taxon>
        <taxon>Eurotatoria</taxon>
        <taxon>Bdelloidea</taxon>
        <taxon>Philodinida</taxon>
        <taxon>Philodinidae</taxon>
        <taxon>Rotaria</taxon>
    </lineage>
</organism>
<dbReference type="InterPro" id="IPR006073">
    <property type="entry name" value="GTP-bd"/>
</dbReference>
<dbReference type="EMBL" id="CAJNRG010017457">
    <property type="protein sequence ID" value="CAF2228439.1"/>
    <property type="molecule type" value="Genomic_DNA"/>
</dbReference>
<keyword evidence="1" id="KW-0175">Coiled coil</keyword>
<proteinExistence type="predicted"/>
<feature type="domain" description="G" evidence="2">
    <location>
        <begin position="31"/>
        <end position="139"/>
    </location>
</feature>
<dbReference type="CDD" id="cd00882">
    <property type="entry name" value="Ras_like_GTPase"/>
    <property type="match status" value="1"/>
</dbReference>
<dbReference type="Proteomes" id="UP000663856">
    <property type="component" value="Unassembled WGS sequence"/>
</dbReference>
<dbReference type="SUPFAM" id="SSF52540">
    <property type="entry name" value="P-loop containing nucleoside triphosphate hydrolases"/>
    <property type="match status" value="1"/>
</dbReference>
<dbReference type="GO" id="GO:0005525">
    <property type="term" value="F:GTP binding"/>
    <property type="evidence" value="ECO:0007669"/>
    <property type="project" value="InterPro"/>
</dbReference>
<evidence type="ECO:0000313" key="5">
    <source>
        <dbReference type="EMBL" id="CAF3720046.1"/>
    </source>
</evidence>
<evidence type="ECO:0000313" key="6">
    <source>
        <dbReference type="Proteomes" id="UP000663842"/>
    </source>
</evidence>
<dbReference type="Proteomes" id="UP000663842">
    <property type="component" value="Unassembled WGS sequence"/>
</dbReference>
<dbReference type="EMBL" id="CAJNRF010013470">
    <property type="protein sequence ID" value="CAF2149368.1"/>
    <property type="molecule type" value="Genomic_DNA"/>
</dbReference>
<dbReference type="EMBL" id="CAJOBF010000004">
    <property type="protein sequence ID" value="CAF3720046.1"/>
    <property type="molecule type" value="Genomic_DNA"/>
</dbReference>
<accession>A0A818W3K9</accession>
<evidence type="ECO:0000313" key="3">
    <source>
        <dbReference type="EMBL" id="CAF2149368.1"/>
    </source>
</evidence>
<reference evidence="5" key="1">
    <citation type="submission" date="2021-02" db="EMBL/GenBank/DDBJ databases">
        <authorList>
            <person name="Nowell W R."/>
        </authorList>
    </citation>
    <scope>NUCLEOTIDE SEQUENCE</scope>
</reference>